<evidence type="ECO:0000256" key="10">
    <source>
        <dbReference type="SAM" id="MobiDB-lite"/>
    </source>
</evidence>
<feature type="compositionally biased region" description="Basic residues" evidence="10">
    <location>
        <begin position="213"/>
        <end position="224"/>
    </location>
</feature>
<evidence type="ECO:0000256" key="6">
    <source>
        <dbReference type="ARBA" id="ARBA00023065"/>
    </source>
</evidence>
<feature type="region of interest" description="Disordered" evidence="10">
    <location>
        <begin position="24"/>
        <end position="175"/>
    </location>
</feature>
<evidence type="ECO:0000313" key="12">
    <source>
        <dbReference type="EMBL" id="KAE8284003.1"/>
    </source>
</evidence>
<feature type="compositionally biased region" description="Polar residues" evidence="10">
    <location>
        <begin position="148"/>
        <end position="164"/>
    </location>
</feature>
<comment type="caution">
    <text evidence="12">The sequence shown here is derived from an EMBL/GenBank/DDBJ whole genome shotgun (WGS) entry which is preliminary data.</text>
</comment>
<comment type="subcellular location">
    <subcellularLocation>
        <location evidence="1">Mitochondrion membrane</location>
    </subcellularLocation>
</comment>
<dbReference type="Pfam" id="PF10206">
    <property type="entry name" value="WRW"/>
    <property type="match status" value="1"/>
</dbReference>
<dbReference type="PANTHER" id="PTHR13080">
    <property type="entry name" value="ATP SYNTHASE F CHAIN, MITOCHONDRIAL-RELATED"/>
    <property type="match status" value="1"/>
</dbReference>
<keyword evidence="4" id="KW-0138">CF(0)</keyword>
<feature type="compositionally biased region" description="Polar residues" evidence="10">
    <location>
        <begin position="225"/>
        <end position="244"/>
    </location>
</feature>
<evidence type="ECO:0000256" key="4">
    <source>
        <dbReference type="ARBA" id="ARBA00022547"/>
    </source>
</evidence>
<name>A0A6G0HY59_LARCR</name>
<evidence type="ECO:0000256" key="11">
    <source>
        <dbReference type="SAM" id="Phobius"/>
    </source>
</evidence>
<sequence length="562" mass="60884">MSSEVCPFCGKTYKRLKSHLPHCKAAASSETPPSKRDVTANQTSSPPLAAALSEPTAKGVKSSKTLSKTDTKKGKKVSPATPLQNAATSSSSQTLSPSGSLPPSTKKKKPKLSEQIKTATMPLISTQSPISNPKKKSLRASIEAAKSKQVSQGSLEGTRSTSEDLPSGLTPFVADPLSSRTAAQTEIKTNLDKNLVKDNAHPVFVPTDTKPKGAVKMKVPKTKKAAQTLSTAKDTSSPLASELNNTSPCLKEDFLVDDHREMDDISLNKSFLTSEGGHQTRITLQDVKATLGRAKTRPSILNQIQTTHDLSSTIRPGTHLGPVSLPTGNQDVDSCLVKTKSLSKQPPSSSSQHAELGSVKRKSSKSLIPLRHDGSPQPELTSPATPIISGHLSSQVSQAQSLPHTLSMNEGLKVGHHMTRLPQISPSLHQLSSPNLFLLAPQTLPARVETLRADDGVRMENPQLVIMKQNTADDGTKGVLTQRTLGQVRLKELPEWLACKTPTHPRDVVEMVQRGWQWYYKKYIDVKKGGVGGLSMLVAGYCVLGYIWSYPHIKRDRWRKHH</sequence>
<proteinExistence type="inferred from homology"/>
<accession>A0A6G0HY59</accession>
<dbReference type="GO" id="GO:0031966">
    <property type="term" value="C:mitochondrial membrane"/>
    <property type="evidence" value="ECO:0007669"/>
    <property type="project" value="UniProtKB-SubCell"/>
</dbReference>
<feature type="region of interest" description="Disordered" evidence="10">
    <location>
        <begin position="202"/>
        <end position="244"/>
    </location>
</feature>
<dbReference type="InterPro" id="IPR019344">
    <property type="entry name" value="F1F0-ATPsyn_F_prd"/>
</dbReference>
<keyword evidence="11" id="KW-0812">Transmembrane</keyword>
<evidence type="ECO:0000313" key="13">
    <source>
        <dbReference type="Proteomes" id="UP000424527"/>
    </source>
</evidence>
<evidence type="ECO:0000256" key="7">
    <source>
        <dbReference type="ARBA" id="ARBA00023128"/>
    </source>
</evidence>
<keyword evidence="3" id="KW-0813">Transport</keyword>
<evidence type="ECO:0000256" key="2">
    <source>
        <dbReference type="ARBA" id="ARBA00005895"/>
    </source>
</evidence>
<dbReference type="Proteomes" id="UP000424527">
    <property type="component" value="Unassembled WGS sequence"/>
</dbReference>
<organism evidence="12 13">
    <name type="scientific">Larimichthys crocea</name>
    <name type="common">Large yellow croaker</name>
    <name type="synonym">Pseudosciaena crocea</name>
    <dbReference type="NCBI Taxonomy" id="215358"/>
    <lineage>
        <taxon>Eukaryota</taxon>
        <taxon>Metazoa</taxon>
        <taxon>Chordata</taxon>
        <taxon>Craniata</taxon>
        <taxon>Vertebrata</taxon>
        <taxon>Euteleostomi</taxon>
        <taxon>Actinopterygii</taxon>
        <taxon>Neopterygii</taxon>
        <taxon>Teleostei</taxon>
        <taxon>Neoteleostei</taxon>
        <taxon>Acanthomorphata</taxon>
        <taxon>Eupercaria</taxon>
        <taxon>Sciaenidae</taxon>
        <taxon>Larimichthys</taxon>
    </lineage>
</organism>
<evidence type="ECO:0000256" key="3">
    <source>
        <dbReference type="ARBA" id="ARBA00022448"/>
    </source>
</evidence>
<evidence type="ECO:0000256" key="5">
    <source>
        <dbReference type="ARBA" id="ARBA00022781"/>
    </source>
</evidence>
<dbReference type="PANTHER" id="PTHR13080:SF13">
    <property type="entry name" value="ATP SYNTHASE SUBUNIT F, MITOCHONDRIAL"/>
    <property type="match status" value="1"/>
</dbReference>
<keyword evidence="5" id="KW-0375">Hydrogen ion transport</keyword>
<keyword evidence="6" id="KW-0406">Ion transport</keyword>
<protein>
    <submittedName>
        <fullName evidence="12">ATP synthase subunit f, mitochondrial</fullName>
    </submittedName>
</protein>
<evidence type="ECO:0000256" key="8">
    <source>
        <dbReference type="ARBA" id="ARBA00023136"/>
    </source>
</evidence>
<keyword evidence="8 11" id="KW-0472">Membrane</keyword>
<comment type="similarity">
    <text evidence="2">Belongs to the ATPase F chain family.</text>
</comment>
<evidence type="ECO:0000256" key="9">
    <source>
        <dbReference type="ARBA" id="ARBA00023310"/>
    </source>
</evidence>
<feature type="region of interest" description="Disordered" evidence="10">
    <location>
        <begin position="339"/>
        <end position="388"/>
    </location>
</feature>
<dbReference type="GO" id="GO:0042776">
    <property type="term" value="P:proton motive force-driven mitochondrial ATP synthesis"/>
    <property type="evidence" value="ECO:0007669"/>
    <property type="project" value="TreeGrafter"/>
</dbReference>
<keyword evidence="11" id="KW-1133">Transmembrane helix</keyword>
<feature type="compositionally biased region" description="Polar residues" evidence="10">
    <location>
        <begin position="115"/>
        <end position="131"/>
    </location>
</feature>
<evidence type="ECO:0000256" key="1">
    <source>
        <dbReference type="ARBA" id="ARBA00004325"/>
    </source>
</evidence>
<feature type="compositionally biased region" description="Low complexity" evidence="10">
    <location>
        <begin position="88"/>
        <end position="104"/>
    </location>
</feature>
<keyword evidence="7" id="KW-0496">Mitochondrion</keyword>
<feature type="transmembrane region" description="Helical" evidence="11">
    <location>
        <begin position="531"/>
        <end position="550"/>
    </location>
</feature>
<keyword evidence="13" id="KW-1185">Reference proteome</keyword>
<feature type="compositionally biased region" description="Low complexity" evidence="10">
    <location>
        <begin position="340"/>
        <end position="352"/>
    </location>
</feature>
<dbReference type="GO" id="GO:0045259">
    <property type="term" value="C:proton-transporting ATP synthase complex"/>
    <property type="evidence" value="ECO:0007669"/>
    <property type="project" value="UniProtKB-KW"/>
</dbReference>
<dbReference type="AlphaFoldDB" id="A0A6G0HY59"/>
<dbReference type="GO" id="GO:0046933">
    <property type="term" value="F:proton-transporting ATP synthase activity, rotational mechanism"/>
    <property type="evidence" value="ECO:0007669"/>
    <property type="project" value="TreeGrafter"/>
</dbReference>
<keyword evidence="9" id="KW-0066">ATP synthesis</keyword>
<dbReference type="EMBL" id="REGW02000017">
    <property type="protein sequence ID" value="KAE8284003.1"/>
    <property type="molecule type" value="Genomic_DNA"/>
</dbReference>
<gene>
    <name evidence="12" type="ORF">D5F01_LYC17330</name>
</gene>
<reference evidence="12 13" key="1">
    <citation type="submission" date="2019-07" db="EMBL/GenBank/DDBJ databases">
        <title>Chromosome genome assembly for large yellow croaker.</title>
        <authorList>
            <person name="Xiao S."/>
        </authorList>
    </citation>
    <scope>NUCLEOTIDE SEQUENCE [LARGE SCALE GENOMIC DNA]</scope>
    <source>
        <strain evidence="12">JMULYC20181020</strain>
        <tissue evidence="12">Muscle</tissue>
    </source>
</reference>